<comment type="caution">
    <text evidence="2">The sequence shown here is derived from an EMBL/GenBank/DDBJ whole genome shotgun (WGS) entry which is preliminary data.</text>
</comment>
<feature type="region of interest" description="Disordered" evidence="1">
    <location>
        <begin position="463"/>
        <end position="559"/>
    </location>
</feature>
<feature type="region of interest" description="Disordered" evidence="1">
    <location>
        <begin position="96"/>
        <end position="172"/>
    </location>
</feature>
<feature type="compositionally biased region" description="Polar residues" evidence="1">
    <location>
        <begin position="128"/>
        <end position="149"/>
    </location>
</feature>
<evidence type="ECO:0000256" key="1">
    <source>
        <dbReference type="SAM" id="MobiDB-lite"/>
    </source>
</evidence>
<gene>
    <name evidence="2" type="ORF">BDW59DRAFT_42198</name>
</gene>
<feature type="compositionally biased region" description="Polar residues" evidence="1">
    <location>
        <begin position="19"/>
        <end position="48"/>
    </location>
</feature>
<evidence type="ECO:0000313" key="3">
    <source>
        <dbReference type="Proteomes" id="UP001610335"/>
    </source>
</evidence>
<feature type="compositionally biased region" description="Polar residues" evidence="1">
    <location>
        <begin position="502"/>
        <end position="528"/>
    </location>
</feature>
<feature type="region of interest" description="Disordered" evidence="1">
    <location>
        <begin position="1"/>
        <end position="48"/>
    </location>
</feature>
<name>A0ABR4ILJ8_9EURO</name>
<dbReference type="Proteomes" id="UP001610335">
    <property type="component" value="Unassembled WGS sequence"/>
</dbReference>
<organism evidence="2 3">
    <name type="scientific">Aspergillus cavernicola</name>
    <dbReference type="NCBI Taxonomy" id="176166"/>
    <lineage>
        <taxon>Eukaryota</taxon>
        <taxon>Fungi</taxon>
        <taxon>Dikarya</taxon>
        <taxon>Ascomycota</taxon>
        <taxon>Pezizomycotina</taxon>
        <taxon>Eurotiomycetes</taxon>
        <taxon>Eurotiomycetidae</taxon>
        <taxon>Eurotiales</taxon>
        <taxon>Aspergillaceae</taxon>
        <taxon>Aspergillus</taxon>
        <taxon>Aspergillus subgen. Nidulantes</taxon>
    </lineage>
</organism>
<feature type="compositionally biased region" description="Polar residues" evidence="1">
    <location>
        <begin position="158"/>
        <end position="172"/>
    </location>
</feature>
<reference evidence="2 3" key="1">
    <citation type="submission" date="2024-07" db="EMBL/GenBank/DDBJ databases">
        <title>Section-level genome sequencing and comparative genomics of Aspergillus sections Usti and Cavernicolus.</title>
        <authorList>
            <consortium name="Lawrence Berkeley National Laboratory"/>
            <person name="Nybo J.L."/>
            <person name="Vesth T.C."/>
            <person name="Theobald S."/>
            <person name="Frisvad J.C."/>
            <person name="Larsen T.O."/>
            <person name="Kjaerboelling I."/>
            <person name="Rothschild-Mancinelli K."/>
            <person name="Lyhne E.K."/>
            <person name="Kogle M.E."/>
            <person name="Barry K."/>
            <person name="Clum A."/>
            <person name="Na H."/>
            <person name="Ledsgaard L."/>
            <person name="Lin J."/>
            <person name="Lipzen A."/>
            <person name="Kuo A."/>
            <person name="Riley R."/>
            <person name="Mondo S."/>
            <person name="LaButti K."/>
            <person name="Haridas S."/>
            <person name="Pangalinan J."/>
            <person name="Salamov A.A."/>
            <person name="Simmons B.A."/>
            <person name="Magnuson J.K."/>
            <person name="Chen J."/>
            <person name="Drula E."/>
            <person name="Henrissat B."/>
            <person name="Wiebenga A."/>
            <person name="Lubbers R.J."/>
            <person name="Gomes A.C."/>
            <person name="Makela M.R."/>
            <person name="Stajich J."/>
            <person name="Grigoriev I.V."/>
            <person name="Mortensen U.H."/>
            <person name="De vries R.P."/>
            <person name="Baker S.E."/>
            <person name="Andersen M.R."/>
        </authorList>
    </citation>
    <scope>NUCLEOTIDE SEQUENCE [LARGE SCALE GENOMIC DNA]</scope>
    <source>
        <strain evidence="2 3">CBS 600.67</strain>
    </source>
</reference>
<accession>A0ABR4ILJ8</accession>
<keyword evidence="3" id="KW-1185">Reference proteome</keyword>
<proteinExistence type="predicted"/>
<evidence type="ECO:0000313" key="2">
    <source>
        <dbReference type="EMBL" id="KAL2828652.1"/>
    </source>
</evidence>
<feature type="compositionally biased region" description="Polar residues" evidence="1">
    <location>
        <begin position="547"/>
        <end position="559"/>
    </location>
</feature>
<feature type="region of interest" description="Disordered" evidence="1">
    <location>
        <begin position="291"/>
        <end position="313"/>
    </location>
</feature>
<sequence length="667" mass="73475">MGSSFSIQSKDKRARSNRLSKPPQNQATSDYSYSHSPVQSAEQALSLPSTPTAWQNHWTGVCVPTSSSGTVPPGVQSFTSGPLRREATWVANGPQQNTQSTANLWLPSPTSPTSTSSRQESLYRRASFNPSKPVTFQPTTLQSNPQSPLMGQPKRSYSLHSPTHGSRNNFQRRTLDRFASLNSRSRVNSQECLPIRRRSLLTRPGGATRKATKDETYSLISVPCQNGIVSPDSHNVLFNSARTSLPSHEDTVFSDLAPLSQLRPFTPSDFGYTHLGALKLGSLRVVNESVSPCPSDRTRTGHAGSPAPETIPDIVDTDLLDLTRTGNCVSRATSPDAFEVYTNYHRAIDGSNFDKIMGSSQHEAPPPTNNMPRTKEHIPATTLTNIPVPINREDVDFRSSRFSFEKSPTSTTALRKELSEAEDEAISILDKERMLISRPEKMPERNLSYSSYASSYRKVDSGYSSATSHRASIDSHTSRRRSPGSRMVTFGENARGIELQDTKASSNASDQGRISRHLSLQSQKSDIQQDLGDQPTSMSGVRRGRPTEQTNNRPRGSSLTVPVVSDLDLPLYCAHLRTLECASSEIPAFQGKHRGSMRAYRAKSEDNSPKSLACAASRQYRQHGSGVKSDIWLPMPNDEFLSLLSTEPNVTIAIEPSRGRTRRRSID</sequence>
<protein>
    <submittedName>
        <fullName evidence="2">Uncharacterized protein</fullName>
    </submittedName>
</protein>
<feature type="compositionally biased region" description="Low complexity" evidence="1">
    <location>
        <begin position="107"/>
        <end position="117"/>
    </location>
</feature>
<dbReference type="EMBL" id="JBFXLS010000019">
    <property type="protein sequence ID" value="KAL2828652.1"/>
    <property type="molecule type" value="Genomic_DNA"/>
</dbReference>